<evidence type="ECO:0000256" key="3">
    <source>
        <dbReference type="RuleBase" id="RU361235"/>
    </source>
</evidence>
<reference evidence="5" key="1">
    <citation type="submission" date="2022-07" db="EMBL/GenBank/DDBJ databases">
        <title>Draft genome sequence of Zalerion maritima ATCC 34329, a (micro)plastics degrading marine fungus.</title>
        <authorList>
            <person name="Paco A."/>
            <person name="Goncalves M.F.M."/>
            <person name="Rocha-Santos T.A.P."/>
            <person name="Alves A."/>
        </authorList>
    </citation>
    <scope>NUCLEOTIDE SEQUENCE</scope>
    <source>
        <strain evidence="5">ATCC 34329</strain>
    </source>
</reference>
<dbReference type="GO" id="GO:0016787">
    <property type="term" value="F:hydrolase activity"/>
    <property type="evidence" value="ECO:0007669"/>
    <property type="project" value="UniProtKB-KW"/>
</dbReference>
<comment type="caution">
    <text evidence="5">The sequence shown here is derived from an EMBL/GenBank/DDBJ whole genome shotgun (WGS) entry which is preliminary data.</text>
</comment>
<dbReference type="InterPro" id="IPR002018">
    <property type="entry name" value="CarbesteraseB"/>
</dbReference>
<dbReference type="InterPro" id="IPR019819">
    <property type="entry name" value="Carboxylesterase_B_CS"/>
</dbReference>
<sequence length="564" mass="59394">MKGVLALPATAVVCLLSVAVAARGEYDGSNTTSPIVDLGYAIHRGSLNTTGEFYSYPNIRYAEAPVGDLRFAKPVAPQTADATINDGSDSKACPPGYPLWLLEQIAPSYGVPADILRAAIYSQPSQEDCLFLDVFVPESVQEAVSRGSTDQVPVLVWIHGGGFTLGSKDASGPPTGLIQKSAEVADGMIVVSINYRLGMFGWLVGDPDDAGDTVQNAGLYDQRLALEWVQTHASKFGGDPGRVTVMGESAGGGSIQHQITAYGGSIPGGDVPTSRLFAKAIPQSPGFSVTFDIEAQWSMVIAATSAVAGATVAEGDVIATLRGMSEAGARAVNVAVIEQSSYGRFGFGPTVDGGIVPDTPAALLGGGRFDKNIKIMAGHNSNEASAFVSRVATSEEFLAVLPGVLYGAPNDTLDHVATALYPDDLSGARGYTTQLGRATLLVSELTFTCNTRYMALARDGLAWSYMFAVPPGHHGDDVPYTFYDGSDPDVVPGLAGKLQEYIARFAVGGTPNCLLCDLDFFPRYGYFASSIAVLGRAGDAGVDTEHDALDNERCDYFQDGEWRF</sequence>
<protein>
    <recommendedName>
        <fullName evidence="3">Carboxylic ester hydrolase</fullName>
        <ecNumber evidence="3">3.1.1.-</ecNumber>
    </recommendedName>
</protein>
<feature type="domain" description="Carboxylesterase type B" evidence="4">
    <location>
        <begin position="44"/>
        <end position="513"/>
    </location>
</feature>
<dbReference type="PANTHER" id="PTHR11559">
    <property type="entry name" value="CARBOXYLESTERASE"/>
    <property type="match status" value="1"/>
</dbReference>
<comment type="similarity">
    <text evidence="1 3">Belongs to the type-B carboxylesterase/lipase family.</text>
</comment>
<feature type="signal peptide" evidence="3">
    <location>
        <begin position="1"/>
        <end position="21"/>
    </location>
</feature>
<dbReference type="AlphaFoldDB" id="A0AAD5RH17"/>
<dbReference type="InterPro" id="IPR050309">
    <property type="entry name" value="Type-B_Carboxylest/Lipase"/>
</dbReference>
<evidence type="ECO:0000313" key="6">
    <source>
        <dbReference type="Proteomes" id="UP001201980"/>
    </source>
</evidence>
<dbReference type="SUPFAM" id="SSF53474">
    <property type="entry name" value="alpha/beta-Hydrolases"/>
    <property type="match status" value="1"/>
</dbReference>
<dbReference type="Proteomes" id="UP001201980">
    <property type="component" value="Unassembled WGS sequence"/>
</dbReference>
<dbReference type="EMBL" id="JAKWBI020000583">
    <property type="protein sequence ID" value="KAJ2893615.1"/>
    <property type="molecule type" value="Genomic_DNA"/>
</dbReference>
<dbReference type="EC" id="3.1.1.-" evidence="3"/>
<dbReference type="InterPro" id="IPR029058">
    <property type="entry name" value="AB_hydrolase_fold"/>
</dbReference>
<dbReference type="Gene3D" id="3.40.50.1820">
    <property type="entry name" value="alpha/beta hydrolase"/>
    <property type="match status" value="1"/>
</dbReference>
<dbReference type="Pfam" id="PF00135">
    <property type="entry name" value="COesterase"/>
    <property type="match status" value="1"/>
</dbReference>
<evidence type="ECO:0000256" key="2">
    <source>
        <dbReference type="ARBA" id="ARBA00022801"/>
    </source>
</evidence>
<evidence type="ECO:0000313" key="5">
    <source>
        <dbReference type="EMBL" id="KAJ2893615.1"/>
    </source>
</evidence>
<dbReference type="InterPro" id="IPR019826">
    <property type="entry name" value="Carboxylesterase_B_AS"/>
</dbReference>
<organism evidence="5 6">
    <name type="scientific">Zalerion maritima</name>
    <dbReference type="NCBI Taxonomy" id="339359"/>
    <lineage>
        <taxon>Eukaryota</taxon>
        <taxon>Fungi</taxon>
        <taxon>Dikarya</taxon>
        <taxon>Ascomycota</taxon>
        <taxon>Pezizomycotina</taxon>
        <taxon>Sordariomycetes</taxon>
        <taxon>Lulworthiomycetidae</taxon>
        <taxon>Lulworthiales</taxon>
        <taxon>Lulworthiaceae</taxon>
        <taxon>Zalerion</taxon>
    </lineage>
</organism>
<evidence type="ECO:0000256" key="1">
    <source>
        <dbReference type="ARBA" id="ARBA00005964"/>
    </source>
</evidence>
<keyword evidence="3" id="KW-0732">Signal</keyword>
<dbReference type="PROSITE" id="PS00941">
    <property type="entry name" value="CARBOXYLESTERASE_B_2"/>
    <property type="match status" value="1"/>
</dbReference>
<keyword evidence="6" id="KW-1185">Reference proteome</keyword>
<keyword evidence="2 3" id="KW-0378">Hydrolase</keyword>
<dbReference type="PROSITE" id="PS00122">
    <property type="entry name" value="CARBOXYLESTERASE_B_1"/>
    <property type="match status" value="1"/>
</dbReference>
<evidence type="ECO:0000259" key="4">
    <source>
        <dbReference type="Pfam" id="PF00135"/>
    </source>
</evidence>
<name>A0AAD5RH17_9PEZI</name>
<feature type="chain" id="PRO_5041783206" description="Carboxylic ester hydrolase" evidence="3">
    <location>
        <begin position="22"/>
        <end position="564"/>
    </location>
</feature>
<gene>
    <name evidence="5" type="ORF">MKZ38_008412</name>
</gene>
<accession>A0AAD5RH17</accession>
<proteinExistence type="inferred from homology"/>